<feature type="domain" description="RNA polymerase beta subunit protrusion" evidence="12">
    <location>
        <begin position="27"/>
        <end position="136"/>
    </location>
</feature>
<evidence type="ECO:0000259" key="12">
    <source>
        <dbReference type="Pfam" id="PF04563"/>
    </source>
</evidence>
<dbReference type="Gene3D" id="3.90.1110.10">
    <property type="entry name" value="RNA polymerase Rpb2, domain 2"/>
    <property type="match status" value="2"/>
</dbReference>
<comment type="subunit">
    <text evidence="6 8">The RNAP catalytic core consists of 2 alpha, 1 beta, 1 beta' and 1 omega subunit. When a sigma factor is associated with the core the holoenzyme is formed, which can initiate transcription.</text>
</comment>
<evidence type="ECO:0000256" key="1">
    <source>
        <dbReference type="ARBA" id="ARBA00022478"/>
    </source>
</evidence>
<evidence type="ECO:0000259" key="9">
    <source>
        <dbReference type="Pfam" id="PF00562"/>
    </source>
</evidence>
<comment type="similarity">
    <text evidence="6 7">Belongs to the RNA polymerase beta chain family.</text>
</comment>
<dbReference type="CDD" id="cd00653">
    <property type="entry name" value="RNA_pol_B_RPB2"/>
    <property type="match status" value="1"/>
</dbReference>
<dbReference type="Gene3D" id="3.90.1800.10">
    <property type="entry name" value="RNA polymerase alpha subunit dimerisation domain"/>
    <property type="match status" value="1"/>
</dbReference>
<dbReference type="InterPro" id="IPR042107">
    <property type="entry name" value="DNA-dir_RNA_pol_bsu_ext_1_sf"/>
</dbReference>
<dbReference type="InterPro" id="IPR019462">
    <property type="entry name" value="DNA-dir_RNA_pol_bsu_external_1"/>
</dbReference>
<evidence type="ECO:0000259" key="11">
    <source>
        <dbReference type="Pfam" id="PF04561"/>
    </source>
</evidence>
<sequence>MLNSLYSGNRLRVDFSNVVKEIDVPNLLQLQKKSFDQFLNLDNAHSESGIEKVFKSIFPIHDAQNRLSLEYVSSEIGKPKYTIRECIERGLTYSVNLKMKIRLIVHEKDEKTGEKIGVKDIKEQEIFIREIPLMTDRISFIINGVERVVVNQLHRSPGVIFKQEESATVVNKLIYTAQIIPDRGSWLYFEYDTKDVLYVRINKRRKVPVTILFRALGYKKQDIIKLFYPIQTLTIKNGKFLTAFNPDDFLGRVEYDIKDENGKLLHEAGKRLTKKKADKLIEEGLKFVEYPTDVLTGRFLASPVVDMQSGEVLYDTLVQLDENKLVKILSEHENIEIINNSAAGVDDAIINSFIADNETLKVLKQTEGIDDENDLSAIRIYKVMRPGEPVVKDAAKAFVNDIFFNPERYDLTKVGRMKMNHKLGFDVPEYVTVLTNEDIIKTAKYLIKVKNGQGFIDDRDHLGNRRIRSIGELLANELHLGFVKMQKAIRDKFTGLSNNIDEVMPYDLINPKMITATIMEFFTGGQLSQFMDQTNPLSEVTHKRRLSALGEGGLVKERAGFEVRDVHPTHYGRICPVETPEGQNIGLINTLSTYAKVNELGFVEAPYKRVVDGKVTDEIVYLTATQEEGNVIAAASTKLDENGRIVEDLIEVRKEGEMMLARREEVTFIDLCSGMIAGVAASLIPFLEHDDANRALMGSNMQRQAVPLLKATAPIVGTGMEGIVARDAWESIKAKRGGVIEKVDNKNIFILGEDDAGPYIDHYSLEKNLRTNQNTTFSQHPIVKKGDEVRAGQIIADGPSMEQGELAIGKNALIAFMPWNGYNYEDAIVINERMIRNDEFTSVHIYEKEIEARELKDGVEEITKDIPNVKEEDLMHLDESGIIKIGTQVKPGMILVGKVSPKGEVKPTPEERLLRAIFGEKAGHVVNKSLYATASLEGVVVDVKIFTKKGYEKDTRTHKTYEDEKSALEKEHHDRLLMLDREEMLKVTSLLSKSTLTSEQTVNKKEYKKGQKIDKSDLENINRFTINSIVKGFSKDIQKQYDELKNYFQNEKKKLKEEHDAKIEILGKDDILPSGVVKLVKVYIATKRKLKVGDKMAGRHGNKGIVSNIVPEVDMPYLPSGQIVDIVLNPLGVPSRMNIGQILESHLGLVGYRLGEQINEIFETKKGEWIKDLRKKMIEIASVSNLMNAKKVLGEISDEKLLEYAKDWSNGVRFATPIFEGVKPEEFAKLFEMAKIDSDGKTELYDGRTGSKIRERVNVGCMYMLKLHHLVDEKVHARSTGPYSLVTQQPVGGKALFGGQRFGEMEVWALEAYGAAHTLREMLTVKSDDVEGRLSAYKALTRGENVPETGIPETFFVLTNELKSLALDVEIYDEGEADE</sequence>
<keyword evidence="3 6" id="KW-0548">Nucleotidyltransferase</keyword>
<feature type="domain" description="RNA polymerase Rpb2" evidence="11">
    <location>
        <begin position="155"/>
        <end position="226"/>
    </location>
</feature>
<dbReference type="InterPro" id="IPR007645">
    <property type="entry name" value="RNA_pol_Rpb2_3"/>
</dbReference>
<dbReference type="Gene3D" id="2.40.50.150">
    <property type="match status" value="1"/>
</dbReference>
<dbReference type="InterPro" id="IPR037034">
    <property type="entry name" value="RNA_pol_Rpb2_2_sf"/>
</dbReference>
<dbReference type="Pfam" id="PF04565">
    <property type="entry name" value="RNA_pol_Rpb2_3"/>
    <property type="match status" value="1"/>
</dbReference>
<evidence type="ECO:0000259" key="10">
    <source>
        <dbReference type="Pfam" id="PF04560"/>
    </source>
</evidence>
<evidence type="ECO:0000256" key="5">
    <source>
        <dbReference type="ARBA" id="ARBA00048552"/>
    </source>
</evidence>
<dbReference type="Pfam" id="PF10385">
    <property type="entry name" value="RNA_pol_Rpb2_45"/>
    <property type="match status" value="1"/>
</dbReference>
<dbReference type="PROSITE" id="PS01166">
    <property type="entry name" value="RNA_POL_BETA"/>
    <property type="match status" value="1"/>
</dbReference>
<feature type="domain" description="DNA-directed RNA polymerase subunit 2 hybrid-binding" evidence="9">
    <location>
        <begin position="734"/>
        <end position="1295"/>
    </location>
</feature>
<feature type="domain" description="RNA polymerase Rpb2" evidence="10">
    <location>
        <begin position="1298"/>
        <end position="1373"/>
    </location>
</feature>
<evidence type="ECO:0000256" key="2">
    <source>
        <dbReference type="ARBA" id="ARBA00022679"/>
    </source>
</evidence>
<evidence type="ECO:0000256" key="6">
    <source>
        <dbReference type="HAMAP-Rule" id="MF_01321"/>
    </source>
</evidence>
<dbReference type="Pfam" id="PF00562">
    <property type="entry name" value="RNA_pol_Rpb2_6"/>
    <property type="match status" value="1"/>
</dbReference>
<dbReference type="InterPro" id="IPR007120">
    <property type="entry name" value="DNA-dir_RNAP_su2_dom"/>
</dbReference>
<dbReference type="InterPro" id="IPR015712">
    <property type="entry name" value="DNA-dir_RNA_pol_su2"/>
</dbReference>
<dbReference type="NCBIfam" id="TIGR02013">
    <property type="entry name" value="rpoB"/>
    <property type="match status" value="1"/>
</dbReference>
<protein>
    <recommendedName>
        <fullName evidence="6 8">DNA-directed RNA polymerase subunit beta</fullName>
        <shortName evidence="6">RNAP subunit beta</shortName>
        <ecNumber evidence="6 8">2.7.7.6</ecNumber>
    </recommendedName>
    <alternativeName>
        <fullName evidence="6">RNA polymerase subunit beta</fullName>
    </alternativeName>
    <alternativeName>
        <fullName evidence="6">Transcriptase subunit beta</fullName>
    </alternativeName>
</protein>
<dbReference type="Gene3D" id="2.40.270.10">
    <property type="entry name" value="DNA-directed RNA polymerase, subunit 2, domain 6"/>
    <property type="match status" value="2"/>
</dbReference>
<dbReference type="InterPro" id="IPR010243">
    <property type="entry name" value="RNA_pol_bsu_bac"/>
</dbReference>
<comment type="caution">
    <text evidence="15">The sequence shown here is derived from an EMBL/GenBank/DDBJ whole genome shotgun (WGS) entry which is preliminary data.</text>
</comment>
<evidence type="ECO:0000256" key="7">
    <source>
        <dbReference type="RuleBase" id="RU000434"/>
    </source>
</evidence>
<accession>A0ABN7KBA5</accession>
<gene>
    <name evidence="15" type="primary">rpoBC_1</name>
    <name evidence="6" type="synonym">rpoB</name>
    <name evidence="15" type="ORF">LMG8286_01367</name>
</gene>
<dbReference type="InterPro" id="IPR007121">
    <property type="entry name" value="RNA_pol_bsu_CS"/>
</dbReference>
<dbReference type="GO" id="GO:0000428">
    <property type="term" value="C:DNA-directed RNA polymerase complex"/>
    <property type="evidence" value="ECO:0007669"/>
    <property type="project" value="UniProtKB-KW"/>
</dbReference>
<reference evidence="15 16" key="1">
    <citation type="submission" date="2020-11" db="EMBL/GenBank/DDBJ databases">
        <authorList>
            <person name="Peeters C."/>
        </authorList>
    </citation>
    <scope>NUCLEOTIDE SEQUENCE [LARGE SCALE GENOMIC DNA]</scope>
    <source>
        <strain evidence="15 16">LMG 8286</strain>
    </source>
</reference>
<keyword evidence="1 6" id="KW-0240">DNA-directed RNA polymerase</keyword>
<dbReference type="Pfam" id="PF04560">
    <property type="entry name" value="RNA_pol_Rpb2_7"/>
    <property type="match status" value="1"/>
</dbReference>
<dbReference type="InterPro" id="IPR007641">
    <property type="entry name" value="RNA_pol_Rpb2_7"/>
</dbReference>
<evidence type="ECO:0000256" key="3">
    <source>
        <dbReference type="ARBA" id="ARBA00022695"/>
    </source>
</evidence>
<name>A0ABN7KBA5_9BACT</name>
<dbReference type="InterPro" id="IPR007644">
    <property type="entry name" value="RNA_pol_bsu_protrusion"/>
</dbReference>
<evidence type="ECO:0000256" key="8">
    <source>
        <dbReference type="RuleBase" id="RU363031"/>
    </source>
</evidence>
<dbReference type="Pfam" id="PF04563">
    <property type="entry name" value="RNA_pol_Rpb2_1"/>
    <property type="match status" value="1"/>
</dbReference>
<dbReference type="InterPro" id="IPR037033">
    <property type="entry name" value="DNA-dir_RNAP_su2_hyb_sf"/>
</dbReference>
<evidence type="ECO:0000313" key="15">
    <source>
        <dbReference type="EMBL" id="CAD7288518.1"/>
    </source>
</evidence>
<keyword evidence="16" id="KW-1185">Reference proteome</keyword>
<dbReference type="GO" id="GO:0003899">
    <property type="term" value="F:DNA-directed RNA polymerase activity"/>
    <property type="evidence" value="ECO:0007669"/>
    <property type="project" value="UniProtKB-EC"/>
</dbReference>
<dbReference type="PANTHER" id="PTHR20856">
    <property type="entry name" value="DNA-DIRECTED RNA POLYMERASE I SUBUNIT 2"/>
    <property type="match status" value="1"/>
</dbReference>
<dbReference type="RefSeq" id="WP_230057117.1">
    <property type="nucleotide sequence ID" value="NZ_CAJHOE010000003.1"/>
</dbReference>
<organism evidence="15 16">
    <name type="scientific">Campylobacter suis</name>
    <dbReference type="NCBI Taxonomy" id="2790657"/>
    <lineage>
        <taxon>Bacteria</taxon>
        <taxon>Pseudomonadati</taxon>
        <taxon>Campylobacterota</taxon>
        <taxon>Epsilonproteobacteria</taxon>
        <taxon>Campylobacterales</taxon>
        <taxon>Campylobacteraceae</taxon>
        <taxon>Campylobacter</taxon>
    </lineage>
</organism>
<feature type="domain" description="RNA polymerase Rpb2" evidence="11">
    <location>
        <begin position="378"/>
        <end position="468"/>
    </location>
</feature>
<dbReference type="InterPro" id="IPR007642">
    <property type="entry name" value="RNA_pol_Rpb2_2"/>
</dbReference>
<feature type="domain" description="RNA polymerase Rpb2" evidence="13">
    <location>
        <begin position="529"/>
        <end position="597"/>
    </location>
</feature>
<dbReference type="InterPro" id="IPR014724">
    <property type="entry name" value="RNA_pol_RPB2_OB-fold"/>
</dbReference>
<dbReference type="SUPFAM" id="SSF64484">
    <property type="entry name" value="beta and beta-prime subunits of DNA dependent RNA-polymerase"/>
    <property type="match status" value="1"/>
</dbReference>
<dbReference type="EC" id="2.7.7.6" evidence="6 8"/>
<dbReference type="EMBL" id="CAJHOE010000003">
    <property type="protein sequence ID" value="CAD7288518.1"/>
    <property type="molecule type" value="Genomic_DNA"/>
</dbReference>
<proteinExistence type="inferred from homology"/>
<dbReference type="NCBIfam" id="NF001616">
    <property type="entry name" value="PRK00405.1"/>
    <property type="match status" value="1"/>
</dbReference>
<dbReference type="Gene3D" id="2.40.50.100">
    <property type="match status" value="1"/>
</dbReference>
<evidence type="ECO:0000259" key="14">
    <source>
        <dbReference type="Pfam" id="PF10385"/>
    </source>
</evidence>
<keyword evidence="2 6" id="KW-0808">Transferase</keyword>
<keyword evidence="4 6" id="KW-0804">Transcription</keyword>
<evidence type="ECO:0000256" key="4">
    <source>
        <dbReference type="ARBA" id="ARBA00023163"/>
    </source>
</evidence>
<dbReference type="HAMAP" id="MF_01321">
    <property type="entry name" value="RNApol_bact_RpoB"/>
    <property type="match status" value="1"/>
</dbReference>
<feature type="domain" description="DNA-directed RNA polymerase beta subunit external 1" evidence="14">
    <location>
        <begin position="607"/>
        <end position="670"/>
    </location>
</feature>
<evidence type="ECO:0000259" key="13">
    <source>
        <dbReference type="Pfam" id="PF04565"/>
    </source>
</evidence>
<comment type="catalytic activity">
    <reaction evidence="5 6 8">
        <text>RNA(n) + a ribonucleoside 5'-triphosphate = RNA(n+1) + diphosphate</text>
        <dbReference type="Rhea" id="RHEA:21248"/>
        <dbReference type="Rhea" id="RHEA-COMP:14527"/>
        <dbReference type="Rhea" id="RHEA-COMP:17342"/>
        <dbReference type="ChEBI" id="CHEBI:33019"/>
        <dbReference type="ChEBI" id="CHEBI:61557"/>
        <dbReference type="ChEBI" id="CHEBI:140395"/>
        <dbReference type="EC" id="2.7.7.6"/>
    </reaction>
</comment>
<dbReference type="Gene3D" id="2.30.150.10">
    <property type="entry name" value="DNA-directed RNA polymerase, beta subunit, external 1 domain"/>
    <property type="match status" value="1"/>
</dbReference>
<dbReference type="Proteomes" id="UP000789359">
    <property type="component" value="Unassembled WGS sequence"/>
</dbReference>
<dbReference type="Gene3D" id="3.90.1100.10">
    <property type="match status" value="2"/>
</dbReference>
<dbReference type="Pfam" id="PF04561">
    <property type="entry name" value="RNA_pol_Rpb2_2"/>
    <property type="match status" value="2"/>
</dbReference>
<evidence type="ECO:0000313" key="16">
    <source>
        <dbReference type="Proteomes" id="UP000789359"/>
    </source>
</evidence>
<comment type="function">
    <text evidence="6 8">DNA-dependent RNA polymerase catalyzes the transcription of DNA into RNA using the four ribonucleoside triphosphates as substrates.</text>
</comment>